<evidence type="ECO:0000256" key="3">
    <source>
        <dbReference type="ARBA" id="ARBA00022729"/>
    </source>
</evidence>
<evidence type="ECO:0000256" key="7">
    <source>
        <dbReference type="SAM" id="Phobius"/>
    </source>
</evidence>
<dbReference type="InterPro" id="IPR036383">
    <property type="entry name" value="TSP1_rpt_sf"/>
</dbReference>
<accession>A0A3S1A4B6</accession>
<organism evidence="8 9">
    <name type="scientific">Elysia chlorotica</name>
    <name type="common">Eastern emerald elysia</name>
    <name type="synonym">Sea slug</name>
    <dbReference type="NCBI Taxonomy" id="188477"/>
    <lineage>
        <taxon>Eukaryota</taxon>
        <taxon>Metazoa</taxon>
        <taxon>Spiralia</taxon>
        <taxon>Lophotrochozoa</taxon>
        <taxon>Mollusca</taxon>
        <taxon>Gastropoda</taxon>
        <taxon>Heterobranchia</taxon>
        <taxon>Euthyneura</taxon>
        <taxon>Panpulmonata</taxon>
        <taxon>Sacoglossa</taxon>
        <taxon>Placobranchoidea</taxon>
        <taxon>Plakobranchidae</taxon>
        <taxon>Elysia</taxon>
    </lineage>
</organism>
<comment type="subcellular location">
    <subcellularLocation>
        <location evidence="1">Secreted</location>
    </subcellularLocation>
</comment>
<dbReference type="PANTHER" id="PTHR22906:SF43">
    <property type="entry name" value="PROPERDIN"/>
    <property type="match status" value="1"/>
</dbReference>
<reference evidence="8 9" key="1">
    <citation type="submission" date="2019-01" db="EMBL/GenBank/DDBJ databases">
        <title>A draft genome assembly of the solar-powered sea slug Elysia chlorotica.</title>
        <authorList>
            <person name="Cai H."/>
            <person name="Li Q."/>
            <person name="Fang X."/>
            <person name="Li J."/>
            <person name="Curtis N.E."/>
            <person name="Altenburger A."/>
            <person name="Shibata T."/>
            <person name="Feng M."/>
            <person name="Maeda T."/>
            <person name="Schwartz J.A."/>
            <person name="Shigenobu S."/>
            <person name="Lundholm N."/>
            <person name="Nishiyama T."/>
            <person name="Yang H."/>
            <person name="Hasebe M."/>
            <person name="Li S."/>
            <person name="Pierce S.K."/>
            <person name="Wang J."/>
        </authorList>
    </citation>
    <scope>NUCLEOTIDE SEQUENCE [LARGE SCALE GENOMIC DNA]</scope>
    <source>
        <strain evidence="8">EC2010</strain>
        <tissue evidence="8">Whole organism of an adult</tissue>
    </source>
</reference>
<evidence type="ECO:0000313" key="9">
    <source>
        <dbReference type="Proteomes" id="UP000271974"/>
    </source>
</evidence>
<evidence type="ECO:0000256" key="4">
    <source>
        <dbReference type="ARBA" id="ARBA00022737"/>
    </source>
</evidence>
<keyword evidence="7" id="KW-0472">Membrane</keyword>
<dbReference type="InterPro" id="IPR000884">
    <property type="entry name" value="TSP1_rpt"/>
</dbReference>
<keyword evidence="3" id="KW-0732">Signal</keyword>
<evidence type="ECO:0000256" key="1">
    <source>
        <dbReference type="ARBA" id="ARBA00004613"/>
    </source>
</evidence>
<feature type="region of interest" description="Disordered" evidence="6">
    <location>
        <begin position="392"/>
        <end position="423"/>
    </location>
</feature>
<evidence type="ECO:0000313" key="8">
    <source>
        <dbReference type="EMBL" id="RUS82441.1"/>
    </source>
</evidence>
<comment type="caution">
    <text evidence="8">The sequence shown here is derived from an EMBL/GenBank/DDBJ whole genome shotgun (WGS) entry which is preliminary data.</text>
</comment>
<feature type="transmembrane region" description="Helical" evidence="7">
    <location>
        <begin position="326"/>
        <end position="351"/>
    </location>
</feature>
<keyword evidence="4" id="KW-0677">Repeat</keyword>
<dbReference type="InterPro" id="IPR002049">
    <property type="entry name" value="LE_dom"/>
</dbReference>
<evidence type="ECO:0000256" key="5">
    <source>
        <dbReference type="ARBA" id="ARBA00023157"/>
    </source>
</evidence>
<evidence type="ECO:0000256" key="6">
    <source>
        <dbReference type="SAM" id="MobiDB-lite"/>
    </source>
</evidence>
<dbReference type="Proteomes" id="UP000271974">
    <property type="component" value="Unassembled WGS sequence"/>
</dbReference>
<dbReference type="PROSITE" id="PS50092">
    <property type="entry name" value="TSP1"/>
    <property type="match status" value="1"/>
</dbReference>
<name>A0A3S1A4B6_ELYCH</name>
<dbReference type="OrthoDB" id="6273859at2759"/>
<dbReference type="AlphaFoldDB" id="A0A3S1A4B6"/>
<keyword evidence="7" id="KW-1133">Transmembrane helix</keyword>
<keyword evidence="7" id="KW-0812">Transmembrane</keyword>
<dbReference type="Gene3D" id="2.20.100.10">
    <property type="entry name" value="Thrombospondin type-1 (TSP1) repeat"/>
    <property type="match status" value="1"/>
</dbReference>
<keyword evidence="2" id="KW-0964">Secreted</keyword>
<dbReference type="CDD" id="cd00055">
    <property type="entry name" value="EGF_Lam"/>
    <property type="match status" value="1"/>
</dbReference>
<keyword evidence="5" id="KW-1015">Disulfide bond</keyword>
<dbReference type="EMBL" id="RQTK01000286">
    <property type="protein sequence ID" value="RUS82441.1"/>
    <property type="molecule type" value="Genomic_DNA"/>
</dbReference>
<protein>
    <recommendedName>
        <fullName evidence="10">EGF-like domain-containing protein</fullName>
    </recommendedName>
</protein>
<dbReference type="SUPFAM" id="SSF82895">
    <property type="entry name" value="TSP-1 type 1 repeat"/>
    <property type="match status" value="1"/>
</dbReference>
<dbReference type="PANTHER" id="PTHR22906">
    <property type="entry name" value="PROPERDIN"/>
    <property type="match status" value="1"/>
</dbReference>
<dbReference type="STRING" id="188477.A0A3S1A4B6"/>
<keyword evidence="9" id="KW-1185">Reference proteome</keyword>
<evidence type="ECO:0008006" key="10">
    <source>
        <dbReference type="Google" id="ProtNLM"/>
    </source>
</evidence>
<proteinExistence type="predicted"/>
<gene>
    <name evidence="8" type="ORF">EGW08_009787</name>
</gene>
<dbReference type="InterPro" id="IPR052065">
    <property type="entry name" value="Compl_asym_regulator"/>
</dbReference>
<evidence type="ECO:0000256" key="2">
    <source>
        <dbReference type="ARBA" id="ARBA00022525"/>
    </source>
</evidence>
<sequence length="451" mass="50306">MGCQVTLFYYSSPTKPAAKGGDSMVNLIPVQLFSRLVTFSVADVKIGGDEVFLILILPHSDFSIVMCHGSTCGRWTEVDQSGILPHWKVFFKTFSAKEAYTVFHRNMTRFGLYVFKPALGKGAISAAGFDLPTQDCLTTIMQIDDNMDNDCDGNIDEEIENEEDDDGDGRVDEDLRIPSRSVVIHGVWSVWSPWDCWATCGGAARYRRYRYCDRPPPSAQGRDCPGDFVEYSNRICDYTNVPCFKDCPFTKWGPRCDEDCPTGCLHRTCDYDTGHCMGCRPGRMGDQCEMECPRFHFGAGCNQSCLEFCIDHCDPETGECDFDLKLMHVLVSILTMGIIPGVLFYAGIVLCKKQDPDLRALKDTLHSVDEQTNEVKLFTKARELNHKELRRRLKKKPSNWSAQIPAPVPVPEPEKPVGQKPGPDASFIKMAASAVEMVVKLPKGTSAGSVK</sequence>